<sequence length="164" mass="16705">MSPSNASDAAGRTLAVLTVLTLVTALALAGTPVAAAQSGDGGSNAGAGDDTRRCFPPGGYDLTVGDGNPHINVTIHTSLFTSPAPPSALGLSARGVALEADIVELRTGVLFEADQENVAASAVWDSFVVLFDYQLSLPMFADSFDDSTYEPTDGPVSGVETRGC</sequence>
<dbReference type="RefSeq" id="WP_089766532.1">
    <property type="nucleotide sequence ID" value="NZ_FNPB01000003.1"/>
</dbReference>
<organism evidence="1 2">
    <name type="scientific">Halobellus clavatus</name>
    <dbReference type="NCBI Taxonomy" id="660517"/>
    <lineage>
        <taxon>Archaea</taxon>
        <taxon>Methanobacteriati</taxon>
        <taxon>Methanobacteriota</taxon>
        <taxon>Stenosarchaea group</taxon>
        <taxon>Halobacteria</taxon>
        <taxon>Halobacteriales</taxon>
        <taxon>Haloferacaceae</taxon>
        <taxon>Halobellus</taxon>
    </lineage>
</organism>
<gene>
    <name evidence="1" type="ORF">SAMN04487946_103282</name>
</gene>
<dbReference type="STRING" id="660517.SAMN04487946_103282"/>
<dbReference type="InterPro" id="IPR055756">
    <property type="entry name" value="DUF7332"/>
</dbReference>
<proteinExistence type="predicted"/>
<protein>
    <submittedName>
        <fullName evidence="1">Uncharacterized protein</fullName>
    </submittedName>
</protein>
<dbReference type="EMBL" id="FNPB01000003">
    <property type="protein sequence ID" value="SDX88217.1"/>
    <property type="molecule type" value="Genomic_DNA"/>
</dbReference>
<dbReference type="Proteomes" id="UP000199170">
    <property type="component" value="Unassembled WGS sequence"/>
</dbReference>
<accession>A0A1H3FBM6</accession>
<name>A0A1H3FBM6_9EURY</name>
<evidence type="ECO:0000313" key="1">
    <source>
        <dbReference type="EMBL" id="SDX88217.1"/>
    </source>
</evidence>
<reference evidence="2" key="1">
    <citation type="submission" date="2016-10" db="EMBL/GenBank/DDBJ databases">
        <authorList>
            <person name="Varghese N."/>
            <person name="Submissions S."/>
        </authorList>
    </citation>
    <scope>NUCLEOTIDE SEQUENCE [LARGE SCALE GENOMIC DNA]</scope>
    <source>
        <strain evidence="2">CGMCC 1.10118</strain>
    </source>
</reference>
<evidence type="ECO:0000313" key="2">
    <source>
        <dbReference type="Proteomes" id="UP000199170"/>
    </source>
</evidence>
<dbReference type="OrthoDB" id="328061at2157"/>
<keyword evidence="2" id="KW-1185">Reference proteome</keyword>
<dbReference type="AlphaFoldDB" id="A0A1H3FBM6"/>
<dbReference type="Pfam" id="PF24019">
    <property type="entry name" value="DUF7332"/>
    <property type="match status" value="1"/>
</dbReference>